<dbReference type="SMART" id="SM00327">
    <property type="entry name" value="VWA"/>
    <property type="match status" value="1"/>
</dbReference>
<dbReference type="AlphaFoldDB" id="A0A1H4IUP8"/>
<reference evidence="3" key="1">
    <citation type="submission" date="2016-10" db="EMBL/GenBank/DDBJ databases">
        <authorList>
            <person name="Varghese N."/>
            <person name="Submissions S."/>
        </authorList>
    </citation>
    <scope>NUCLEOTIDE SEQUENCE [LARGE SCALE GENOMIC DNA]</scope>
    <source>
        <strain evidence="3">DSM 16089</strain>
    </source>
</reference>
<dbReference type="PROSITE" id="PS50234">
    <property type="entry name" value="VWFA"/>
    <property type="match status" value="1"/>
</dbReference>
<protein>
    <submittedName>
        <fullName evidence="2">Ca-activated chloride channel family protein</fullName>
    </submittedName>
</protein>
<dbReference type="Gene3D" id="3.40.50.410">
    <property type="entry name" value="von Willebrand factor, type A domain"/>
    <property type="match status" value="1"/>
</dbReference>
<dbReference type="EMBL" id="FNSQ01000005">
    <property type="protein sequence ID" value="SEB37565.1"/>
    <property type="molecule type" value="Genomic_DNA"/>
</dbReference>
<evidence type="ECO:0000313" key="3">
    <source>
        <dbReference type="Proteomes" id="UP000183750"/>
    </source>
</evidence>
<dbReference type="InterPro" id="IPR036465">
    <property type="entry name" value="vWFA_dom_sf"/>
</dbReference>
<evidence type="ECO:0000313" key="2">
    <source>
        <dbReference type="EMBL" id="SEB37565.1"/>
    </source>
</evidence>
<gene>
    <name evidence="2" type="ORF">SAMN04489807_0282</name>
</gene>
<name>A0A1H4IUP8_9MICO</name>
<accession>A0A1H4IUP8</accession>
<sequence>MAAIVALALTACTGGGDNGTTEDGGQAFPDDGCTHITVATSSEKVNMLDELAKAFKDSPEHKGLETCATVRPTNVSSGNATRFLTSGEDWPSDDKALWPTLWSPASTVWTDRVAAAASASLVGEPKSFTRTPVVFGMPEPMATALGWPDSPISITDLETLCQDPAGWGSVGKDIWGAFKISKTNPNTSTTGLSTILMQSYEATGKAEGLTSADVEASADFSRVFEECVIHYGDTTGNVLSTLYDETQNGSNGSAYVSAVALEETSLLNYNQGNPDSHTVQPGETLTPPKTKLVAVYPEGGSMWSDNPITVLGADWISAEQRTAGEAFAEFVQTTAAQKILPDYGFRPLDESVPLGDLFTAKFGVDPAQPAVTLPKPDVDVISTAIDQWTQVRKPSSVLELIDISGSMDDPIGDGRSRLDGAIEGAQSTLDHFRSTDEIGVWAFTTGISSDEGEGIQVLRDVSALGSDGEKLDSSLADLRYAQRNGTPLYDSILLAYEAMSERAEPGRINAIVVLSDGEDTDSGISLDSLIAKIGKSTKEGGDDAPVRIFPIAYGEGADTSALQRIADVTGGQLFDASDAERIDLVFASVINNF</sequence>
<proteinExistence type="predicted"/>
<keyword evidence="3" id="KW-1185">Reference proteome</keyword>
<dbReference type="SUPFAM" id="SSF53300">
    <property type="entry name" value="vWA-like"/>
    <property type="match status" value="1"/>
</dbReference>
<dbReference type="InterPro" id="IPR002035">
    <property type="entry name" value="VWF_A"/>
</dbReference>
<feature type="domain" description="VWFA" evidence="1">
    <location>
        <begin position="396"/>
        <end position="589"/>
    </location>
</feature>
<evidence type="ECO:0000259" key="1">
    <source>
        <dbReference type="PROSITE" id="PS50234"/>
    </source>
</evidence>
<dbReference type="SUPFAM" id="SSF53850">
    <property type="entry name" value="Periplasmic binding protein-like II"/>
    <property type="match status" value="1"/>
</dbReference>
<dbReference type="Pfam" id="PF00092">
    <property type="entry name" value="VWA"/>
    <property type="match status" value="1"/>
</dbReference>
<organism evidence="2 3">
    <name type="scientific">Microbacterium hydrocarbonoxydans</name>
    <dbReference type="NCBI Taxonomy" id="273678"/>
    <lineage>
        <taxon>Bacteria</taxon>
        <taxon>Bacillati</taxon>
        <taxon>Actinomycetota</taxon>
        <taxon>Actinomycetes</taxon>
        <taxon>Micrococcales</taxon>
        <taxon>Microbacteriaceae</taxon>
        <taxon>Microbacterium</taxon>
    </lineage>
</organism>
<dbReference type="Pfam" id="PF13531">
    <property type="entry name" value="SBP_bac_11"/>
    <property type="match status" value="1"/>
</dbReference>
<dbReference type="Proteomes" id="UP000183750">
    <property type="component" value="Unassembled WGS sequence"/>
</dbReference>